<dbReference type="EMBL" id="HBGF01000395">
    <property type="protein sequence ID" value="CAD9088164.1"/>
    <property type="molecule type" value="Transcribed_RNA"/>
</dbReference>
<proteinExistence type="predicted"/>
<dbReference type="AlphaFoldDB" id="A0A7S1KX10"/>
<feature type="compositionally biased region" description="Low complexity" evidence="1">
    <location>
        <begin position="297"/>
        <end position="315"/>
    </location>
</feature>
<reference evidence="2" key="1">
    <citation type="submission" date="2021-01" db="EMBL/GenBank/DDBJ databases">
        <authorList>
            <person name="Corre E."/>
            <person name="Pelletier E."/>
            <person name="Niang G."/>
            <person name="Scheremetjew M."/>
            <person name="Finn R."/>
            <person name="Kale V."/>
            <person name="Holt S."/>
            <person name="Cochrane G."/>
            <person name="Meng A."/>
            <person name="Brown T."/>
            <person name="Cohen L."/>
        </authorList>
    </citation>
    <scope>NUCLEOTIDE SEQUENCE</scope>
    <source>
        <strain evidence="2">CCAP 1951/1</strain>
    </source>
</reference>
<evidence type="ECO:0000313" key="2">
    <source>
        <dbReference type="EMBL" id="CAD9088164.1"/>
    </source>
</evidence>
<accession>A0A7S1KX10</accession>
<feature type="compositionally biased region" description="Low complexity" evidence="1">
    <location>
        <begin position="52"/>
        <end position="63"/>
    </location>
</feature>
<feature type="region of interest" description="Disordered" evidence="1">
    <location>
        <begin position="1"/>
        <end position="63"/>
    </location>
</feature>
<feature type="region of interest" description="Disordered" evidence="1">
    <location>
        <begin position="283"/>
        <end position="342"/>
    </location>
</feature>
<feature type="region of interest" description="Disordered" evidence="1">
    <location>
        <begin position="73"/>
        <end position="92"/>
    </location>
</feature>
<gene>
    <name evidence="2" type="ORF">NDES1114_LOCUS296</name>
</gene>
<name>A0A7S1KX10_NEODS</name>
<protein>
    <submittedName>
        <fullName evidence="2">Uncharacterized protein</fullName>
    </submittedName>
</protein>
<sequence length="522" mass="53703">MSEKGTSKPPAKRAPAGDFDKQLFNLRMKLAGSSGVRPPPAECTAPLPPRQSNSAPSSSSLNAANLARVGGSAAPIAVPPAPLPAPAGQPAAAPSALLAFLDHARPSDDAAATAAGASPTDPTAYLRHAVGDFAAACSAIEDFEYDLDVEAERQLQDQLRRAAADPSQPAPRFPADPFDFRDARVGHGGAAAAVSGVNRRFAAAKPSAAPSVSPSAVSFADDNDVHTVPSQSAGATSVSAVAVLERQKQLDAARSRQTAARISSSANSELYALPDDVARRHNVKPQLDVDVPGSVATRRSTSNTRRSSSTTLSKAPSPPPAASASKRPPLKALPPGPSPAAESLDFSHVRQIQFRDPAVVVPVSDGRIAFCVACHRVVIGSGRGRCPHCGHVNDVDGNSPIDEPGARKNAAETQAVDTGGAAEMQPRELGPDASIAEVEAEERRQFQAAVAAWRSGKGVVAEVAAEAAPAEGTAPRSTAFERSAALVARDVRTRATGAGSALYFQRLWHAAFPAHGDGVATA</sequence>
<feature type="compositionally biased region" description="Pro residues" evidence="1">
    <location>
        <begin position="37"/>
        <end position="49"/>
    </location>
</feature>
<evidence type="ECO:0000256" key="1">
    <source>
        <dbReference type="SAM" id="MobiDB-lite"/>
    </source>
</evidence>
<feature type="compositionally biased region" description="Pro residues" evidence="1">
    <location>
        <begin position="77"/>
        <end position="87"/>
    </location>
</feature>
<organism evidence="2">
    <name type="scientific">Neobodo designis</name>
    <name type="common">Flagellated protozoan</name>
    <name type="synonym">Bodo designis</name>
    <dbReference type="NCBI Taxonomy" id="312471"/>
    <lineage>
        <taxon>Eukaryota</taxon>
        <taxon>Discoba</taxon>
        <taxon>Euglenozoa</taxon>
        <taxon>Kinetoplastea</taxon>
        <taxon>Metakinetoplastina</taxon>
        <taxon>Neobodonida</taxon>
        <taxon>Neobodo</taxon>
    </lineage>
</organism>